<evidence type="ECO:0000256" key="6">
    <source>
        <dbReference type="ARBA" id="ARBA00022852"/>
    </source>
</evidence>
<evidence type="ECO:0000256" key="7">
    <source>
        <dbReference type="ARBA" id="ARBA00023142"/>
    </source>
</evidence>
<dbReference type="GO" id="GO:0044659">
    <property type="term" value="P:viral release from host cell by cytolysis"/>
    <property type="evidence" value="ECO:0007669"/>
    <property type="project" value="UniProtKB-UniRule"/>
</dbReference>
<dbReference type="Gene3D" id="1.10.530.40">
    <property type="match status" value="1"/>
</dbReference>
<organism evidence="11 12">
    <name type="scientific">Ralstonia phage vB_RsoP_BMB50</name>
    <dbReference type="NCBI Taxonomy" id="2834269"/>
    <lineage>
        <taxon>Viruses</taxon>
        <taxon>Duplodnaviria</taxon>
        <taxon>Heunggongvirae</taxon>
        <taxon>Uroviricota</taxon>
        <taxon>Caudoviricetes</taxon>
        <taxon>Autographivirales</taxon>
        <taxon>Autonotataviridae</taxon>
        <taxon>Okabevirinae</taxon>
        <taxon>Hongshanvirus</taxon>
        <taxon>Hongshanvirus BMB50</taxon>
    </lineage>
</organism>
<evidence type="ECO:0000313" key="12">
    <source>
        <dbReference type="Proteomes" id="UP000694260"/>
    </source>
</evidence>
<sequence length="164" mass="17803">MSVRQRVAASVLAASVAGLAFITGWEKRELRAYPDPALGWAVPTICDGHTGPDVRRGQVATNAMCDAWLSKDAQKSVAAVVRCTGNQKLYRHELDALVSFIHNVGPTAFCSSTMAGLIRAGDYAAVGPQFDRWVYAGGKRLKGLANRRAAERNLWERGDYGPVR</sequence>
<dbReference type="PANTHER" id="PTHR38107">
    <property type="match status" value="1"/>
</dbReference>
<keyword evidence="4 9" id="KW-0081">Bacteriolytic enzyme</keyword>
<comment type="subcellular location">
    <subcellularLocation>
        <location evidence="9">Host cytoplasm</location>
    </subcellularLocation>
    <text evidence="9">The endolysin is cytoplasmic, but can reach the periplasmic space with the help of the holins which disrupt the host cell membrane.</text>
</comment>
<keyword evidence="5 9" id="KW-0378">Hydrolase</keyword>
<dbReference type="InterPro" id="IPR023347">
    <property type="entry name" value="Lysozyme_dom_sf"/>
</dbReference>
<evidence type="ECO:0000256" key="10">
    <source>
        <dbReference type="RuleBase" id="RU003788"/>
    </source>
</evidence>
<comment type="similarity">
    <text evidence="9 10">Belongs to the glycosyl hydrolase 24 family.</text>
</comment>
<evidence type="ECO:0000256" key="4">
    <source>
        <dbReference type="ARBA" id="ARBA00022638"/>
    </source>
</evidence>
<evidence type="ECO:0000313" key="11">
    <source>
        <dbReference type="EMBL" id="QVE65563.1"/>
    </source>
</evidence>
<keyword evidence="3 9" id="KW-1188">Viral release from host cell</keyword>
<dbReference type="Proteomes" id="UP000694260">
    <property type="component" value="Segment"/>
</dbReference>
<evidence type="ECO:0000256" key="8">
    <source>
        <dbReference type="ARBA" id="ARBA00023295"/>
    </source>
</evidence>
<keyword evidence="9" id="KW-1035">Host cytoplasm</keyword>
<reference evidence="11" key="1">
    <citation type="submission" date="2021-04" db="EMBL/GenBank/DDBJ databases">
        <title>Genomic characterization of the novel lytic bacteriophage vB_RsoP_BMB50 infecting Ralstonia solanacearum.</title>
        <authorList>
            <person name="Wang K."/>
            <person name="Liu Q."/>
            <person name="Dong Z."/>
            <person name="Sun M."/>
            <person name="Peng D."/>
        </authorList>
    </citation>
    <scope>NUCLEOTIDE SEQUENCE</scope>
</reference>
<dbReference type="GO" id="GO:0030430">
    <property type="term" value="C:host cell cytoplasm"/>
    <property type="evidence" value="ECO:0007669"/>
    <property type="project" value="UniProtKB-SubCell"/>
</dbReference>
<keyword evidence="12" id="KW-1185">Reference proteome</keyword>
<dbReference type="GO" id="GO:0003796">
    <property type="term" value="F:lysozyme activity"/>
    <property type="evidence" value="ECO:0007669"/>
    <property type="project" value="UniProtKB-UniRule"/>
</dbReference>
<evidence type="ECO:0000256" key="9">
    <source>
        <dbReference type="HAMAP-Rule" id="MF_04110"/>
    </source>
</evidence>
<dbReference type="EC" id="3.2.1.17" evidence="9"/>
<dbReference type="EMBL" id="MW965453">
    <property type="protein sequence ID" value="QVE65563.1"/>
    <property type="molecule type" value="Genomic_DNA"/>
</dbReference>
<comment type="catalytic activity">
    <reaction evidence="1 9 10">
        <text>Hydrolysis of (1-&gt;4)-beta-linkages between N-acetylmuramic acid and N-acetyl-D-glucosamine residues in a peptidoglycan and between N-acetyl-D-glucosamine residues in chitodextrins.</text>
        <dbReference type="EC" id="3.2.1.17"/>
    </reaction>
</comment>
<dbReference type="CDD" id="cd16900">
    <property type="entry name" value="endolysin_R21-like"/>
    <property type="match status" value="1"/>
</dbReference>
<feature type="active site" description="Proton donor/acceptor" evidence="9">
    <location>
        <position position="26"/>
    </location>
</feature>
<evidence type="ECO:0000256" key="2">
    <source>
        <dbReference type="ARBA" id="ARBA00022529"/>
    </source>
</evidence>
<dbReference type="GO" id="GO:0009253">
    <property type="term" value="P:peptidoglycan catabolic process"/>
    <property type="evidence" value="ECO:0007669"/>
    <property type="project" value="UniProtKB-UniRule"/>
</dbReference>
<dbReference type="GO" id="GO:0016998">
    <property type="term" value="P:cell wall macromolecule catabolic process"/>
    <property type="evidence" value="ECO:0007669"/>
    <property type="project" value="InterPro"/>
</dbReference>
<accession>A0A8E5NVY6</accession>
<dbReference type="GO" id="GO:0042742">
    <property type="term" value="P:defense response to bacterium"/>
    <property type="evidence" value="ECO:0007669"/>
    <property type="project" value="UniProtKB-KW"/>
</dbReference>
<keyword evidence="7 9" id="KW-0578">Host cell lysis by virus</keyword>
<dbReference type="HAMAP" id="MF_04110">
    <property type="entry name" value="ENDOLYSIN_T4"/>
    <property type="match status" value="1"/>
</dbReference>
<evidence type="ECO:0000256" key="3">
    <source>
        <dbReference type="ARBA" id="ARBA00022612"/>
    </source>
</evidence>
<proteinExistence type="inferred from homology"/>
<protein>
    <recommendedName>
        <fullName evidence="9">Endolysin</fullName>
        <ecNumber evidence="9">3.2.1.17</ecNumber>
    </recommendedName>
    <alternativeName>
        <fullName evidence="9">Lysis protein</fullName>
    </alternativeName>
    <alternativeName>
        <fullName evidence="9">Lysozyme</fullName>
    </alternativeName>
    <alternativeName>
        <fullName evidence="9">Muramidase</fullName>
    </alternativeName>
</protein>
<dbReference type="InterPro" id="IPR051018">
    <property type="entry name" value="Bacteriophage_GH24"/>
</dbReference>
<dbReference type="InterPro" id="IPR034690">
    <property type="entry name" value="Endolysin_T4_type"/>
</dbReference>
<feature type="active site" description="Proton donor/acceptor" evidence="9">
    <location>
        <position position="35"/>
    </location>
</feature>
<keyword evidence="6 9" id="KW-0204">Cytolysis</keyword>
<evidence type="ECO:0000256" key="1">
    <source>
        <dbReference type="ARBA" id="ARBA00000632"/>
    </source>
</evidence>
<evidence type="ECO:0000256" key="5">
    <source>
        <dbReference type="ARBA" id="ARBA00022801"/>
    </source>
</evidence>
<dbReference type="SUPFAM" id="SSF53955">
    <property type="entry name" value="Lysozyme-like"/>
    <property type="match status" value="1"/>
</dbReference>
<dbReference type="PANTHER" id="PTHR38107:SF3">
    <property type="entry name" value="LYSOZYME RRRD-RELATED"/>
    <property type="match status" value="1"/>
</dbReference>
<dbReference type="Pfam" id="PF00959">
    <property type="entry name" value="Phage_lysozyme"/>
    <property type="match status" value="1"/>
</dbReference>
<name>A0A8E5NVY6_9CAUD</name>
<dbReference type="InterPro" id="IPR023346">
    <property type="entry name" value="Lysozyme-like_dom_sf"/>
</dbReference>
<keyword evidence="2 9" id="KW-0929">Antimicrobial</keyword>
<keyword evidence="8 9" id="KW-0326">Glycosidase</keyword>
<comment type="function">
    <text evidence="9">Endolysin with lysozyme activity that degrades host peptidoglycans and participates with the holin and spanin proteins in the sequential events which lead to the programmed host cell lysis releasing the mature viral particles. Once the holin has permeabilized the host cell membrane, the endolysin can reach the periplasm and break down the peptidoglycan layer.</text>
</comment>
<dbReference type="InterPro" id="IPR002196">
    <property type="entry name" value="Glyco_hydro_24"/>
</dbReference>